<protein>
    <submittedName>
        <fullName evidence="1">DUF3833 domain-containing protein</fullName>
    </submittedName>
</protein>
<gene>
    <name evidence="1" type="ORF">JEU11_00095</name>
</gene>
<accession>A0ABS0W901</accession>
<dbReference type="Pfam" id="PF12915">
    <property type="entry name" value="DUF3833"/>
    <property type="match status" value="1"/>
</dbReference>
<dbReference type="RefSeq" id="WP_198823211.1">
    <property type="nucleotide sequence ID" value="NZ_JAEILT010000001.1"/>
</dbReference>
<reference evidence="1 2" key="1">
    <citation type="submission" date="2020-12" db="EMBL/GenBank/DDBJ databases">
        <title>Draft genome sequences of nine environmental bacterial isolates colonizing plastic.</title>
        <authorList>
            <person name="Borre I."/>
            <person name="Sonnenschein E.C."/>
        </authorList>
    </citation>
    <scope>NUCLEOTIDE SEQUENCE [LARGE SCALE GENOMIC DNA]</scope>
    <source>
        <strain evidence="1 2">IB30</strain>
    </source>
</reference>
<dbReference type="Proteomes" id="UP000649232">
    <property type="component" value="Unassembled WGS sequence"/>
</dbReference>
<organism evidence="1 2">
    <name type="scientific">Paraglaciecola chathamensis</name>
    <dbReference type="NCBI Taxonomy" id="368405"/>
    <lineage>
        <taxon>Bacteria</taxon>
        <taxon>Pseudomonadati</taxon>
        <taxon>Pseudomonadota</taxon>
        <taxon>Gammaproteobacteria</taxon>
        <taxon>Alteromonadales</taxon>
        <taxon>Alteromonadaceae</taxon>
        <taxon>Paraglaciecola</taxon>
    </lineage>
</organism>
<name>A0ABS0W901_9ALTE</name>
<dbReference type="PROSITE" id="PS51257">
    <property type="entry name" value="PROKAR_LIPOPROTEIN"/>
    <property type="match status" value="1"/>
</dbReference>
<dbReference type="InterPro" id="IPR024409">
    <property type="entry name" value="DUF3833"/>
</dbReference>
<evidence type="ECO:0000313" key="1">
    <source>
        <dbReference type="EMBL" id="MBJ2134841.1"/>
    </source>
</evidence>
<proteinExistence type="predicted"/>
<evidence type="ECO:0000313" key="2">
    <source>
        <dbReference type="Proteomes" id="UP000649232"/>
    </source>
</evidence>
<sequence length="189" mass="20899">MTALKVLALSTSLAAVSGCSTSIDDYRDTTPTFSLKSYFDGELTAWGIVQDYSGKLTRRFCVDIIATWQGNSGQLHESFYFNDGTRQTRIWNVNIAPDTSVTGTAGDVVGQASGKSQGSAFNWQYTLTVPIDGTEYDFAIDDWMYALDEARMMNRSYMKKFGVTVAEFSIFFDKGARLPSCDSNNKKAT</sequence>
<dbReference type="EMBL" id="JAEILT010000001">
    <property type="protein sequence ID" value="MBJ2134841.1"/>
    <property type="molecule type" value="Genomic_DNA"/>
</dbReference>
<comment type="caution">
    <text evidence="1">The sequence shown here is derived from an EMBL/GenBank/DDBJ whole genome shotgun (WGS) entry which is preliminary data.</text>
</comment>